<organism evidence="12 13">
    <name type="scientific">Crateriforma conspicua</name>
    <dbReference type="NCBI Taxonomy" id="2527996"/>
    <lineage>
        <taxon>Bacteria</taxon>
        <taxon>Pseudomonadati</taxon>
        <taxon>Planctomycetota</taxon>
        <taxon>Planctomycetia</taxon>
        <taxon>Planctomycetales</taxon>
        <taxon>Planctomycetaceae</taxon>
        <taxon>Crateriforma</taxon>
    </lineage>
</organism>
<dbReference type="NCBIfam" id="NF008277">
    <property type="entry name" value="PRK11055.1"/>
    <property type="match status" value="1"/>
</dbReference>
<feature type="active site" description="Proton donor" evidence="9">
    <location>
        <position position="240"/>
    </location>
</feature>
<dbReference type="Pfam" id="PF01263">
    <property type="entry name" value="Aldose_epim"/>
    <property type="match status" value="1"/>
</dbReference>
<comment type="caution">
    <text evidence="12">The sequence shown here is derived from an EMBL/GenBank/DDBJ whole genome shotgun (WGS) entry which is preliminary data.</text>
</comment>
<dbReference type="GO" id="GO:0005737">
    <property type="term" value="C:cytoplasm"/>
    <property type="evidence" value="ECO:0007669"/>
    <property type="project" value="TreeGrafter"/>
</dbReference>
<dbReference type="EC" id="5.1.3.3" evidence="4 8"/>
<dbReference type="CDD" id="cd09019">
    <property type="entry name" value="galactose_mutarotase_like"/>
    <property type="match status" value="1"/>
</dbReference>
<accession>A0A5C6FXE7</accession>
<evidence type="ECO:0000313" key="13">
    <source>
        <dbReference type="Proteomes" id="UP000316476"/>
    </source>
</evidence>
<protein>
    <recommendedName>
        <fullName evidence="5 8">Aldose 1-epimerase</fullName>
        <ecNumber evidence="4 8">5.1.3.3</ecNumber>
    </recommendedName>
</protein>
<gene>
    <name evidence="12" type="primary">mro_3</name>
    <name evidence="12" type="ORF">V7x_25860</name>
</gene>
<dbReference type="InterPro" id="IPR008183">
    <property type="entry name" value="Aldose_1/G6P_1-epimerase"/>
</dbReference>
<evidence type="ECO:0000256" key="10">
    <source>
        <dbReference type="PIRSR" id="PIRSR005096-2"/>
    </source>
</evidence>
<dbReference type="SUPFAM" id="SSF74650">
    <property type="entry name" value="Galactose mutarotase-like"/>
    <property type="match status" value="1"/>
</dbReference>
<proteinExistence type="inferred from homology"/>
<dbReference type="EMBL" id="SJPZ01000001">
    <property type="protein sequence ID" value="TWU67014.1"/>
    <property type="molecule type" value="Genomic_DNA"/>
</dbReference>
<dbReference type="AlphaFoldDB" id="A0A5C6FXE7"/>
<name>A0A5C6FXE7_9PLAN</name>
<dbReference type="PROSITE" id="PS00545">
    <property type="entry name" value="ALDOSE_1_EPIMERASE"/>
    <property type="match status" value="1"/>
</dbReference>
<evidence type="ECO:0000256" key="6">
    <source>
        <dbReference type="ARBA" id="ARBA00023235"/>
    </source>
</evidence>
<evidence type="ECO:0000256" key="8">
    <source>
        <dbReference type="PIRNR" id="PIRNR005096"/>
    </source>
</evidence>
<evidence type="ECO:0000256" key="5">
    <source>
        <dbReference type="ARBA" id="ARBA00014165"/>
    </source>
</evidence>
<dbReference type="GO" id="GO:0033499">
    <property type="term" value="P:galactose catabolic process via UDP-galactose, Leloir pathway"/>
    <property type="evidence" value="ECO:0007669"/>
    <property type="project" value="TreeGrafter"/>
</dbReference>
<feature type="binding site" evidence="10">
    <location>
        <position position="308"/>
    </location>
    <ligand>
        <name>beta-D-galactose</name>
        <dbReference type="ChEBI" id="CHEBI:27667"/>
    </ligand>
</feature>
<keyword evidence="7 8" id="KW-0119">Carbohydrate metabolism</keyword>
<dbReference type="InterPro" id="IPR047215">
    <property type="entry name" value="Galactose_mutarotase-like"/>
</dbReference>
<sequence length="394" mass="42925">MRLNFLRFADRIHSVPCPARRSSVLANTVQLAAIGMAGFVTLAVVTHGVADEPSSRSNAVTVTAEDFGAMSDGTRVQRFTIDNGTSVRASVISLGATLQNVETVDRDGQWASITLHRETLDEYLAGHPLLGSVVGRYANRISGASFRIDGETYDLTKNAGKHHIHGGGKTGFQNQLWAAEPFTKPGRAGVRLRLTSPDGEAGYPGTLKVTMTYAVTSDGRLIMDYRATTDAATVVNLTNHAYWNLAGADTESTVADHIVTLQADQYLVGDEKKVPTGEIRSVDGGPMDFRQPRAVGSRQSETDYGIYDHCYVIRDWDGSLRRCASVYEPSSGRTMRVQTTQPGVQLYTGNPQGLCLETQHFPDSPNQPEFPSTLLRPGQTFRETTVHTFGVRND</sequence>
<evidence type="ECO:0000256" key="7">
    <source>
        <dbReference type="ARBA" id="ARBA00023277"/>
    </source>
</evidence>
<dbReference type="RefSeq" id="WP_197137095.1">
    <property type="nucleotide sequence ID" value="NZ_SJPZ01000001.1"/>
</dbReference>
<dbReference type="PANTHER" id="PTHR10091">
    <property type="entry name" value="ALDOSE-1-EPIMERASE"/>
    <property type="match status" value="1"/>
</dbReference>
<dbReference type="InterPro" id="IPR018052">
    <property type="entry name" value="Ald1_epimerase_CS"/>
</dbReference>
<dbReference type="PANTHER" id="PTHR10091:SF0">
    <property type="entry name" value="GALACTOSE MUTAROTASE"/>
    <property type="match status" value="1"/>
</dbReference>
<dbReference type="InterPro" id="IPR015443">
    <property type="entry name" value="Aldose_1-epimerase"/>
</dbReference>
<dbReference type="InterPro" id="IPR014718">
    <property type="entry name" value="GH-type_carb-bd"/>
</dbReference>
<dbReference type="UniPathway" id="UPA00242"/>
<dbReference type="GO" id="GO:0030246">
    <property type="term" value="F:carbohydrate binding"/>
    <property type="evidence" value="ECO:0007669"/>
    <property type="project" value="InterPro"/>
</dbReference>
<evidence type="ECO:0000256" key="11">
    <source>
        <dbReference type="PIRSR" id="PIRSR005096-3"/>
    </source>
</evidence>
<feature type="binding site" evidence="11">
    <location>
        <begin position="139"/>
        <end position="140"/>
    </location>
    <ligand>
        <name>beta-D-galactose</name>
        <dbReference type="ChEBI" id="CHEBI:27667"/>
    </ligand>
</feature>
<keyword evidence="6 8" id="KW-0413">Isomerase</keyword>
<evidence type="ECO:0000256" key="2">
    <source>
        <dbReference type="ARBA" id="ARBA00005028"/>
    </source>
</evidence>
<comment type="similarity">
    <text evidence="3 8">Belongs to the aldose epimerase family.</text>
</comment>
<evidence type="ECO:0000256" key="1">
    <source>
        <dbReference type="ARBA" id="ARBA00001614"/>
    </source>
</evidence>
<comment type="pathway">
    <text evidence="2 8">Carbohydrate metabolism; hexose metabolism.</text>
</comment>
<dbReference type="Gene3D" id="2.70.98.10">
    <property type="match status" value="1"/>
</dbReference>
<evidence type="ECO:0000313" key="12">
    <source>
        <dbReference type="EMBL" id="TWU67014.1"/>
    </source>
</evidence>
<dbReference type="InterPro" id="IPR011013">
    <property type="entry name" value="Gal_mutarotase_sf_dom"/>
</dbReference>
<evidence type="ECO:0000256" key="3">
    <source>
        <dbReference type="ARBA" id="ARBA00006206"/>
    </source>
</evidence>
<comment type="catalytic activity">
    <reaction evidence="1 8">
        <text>alpha-D-glucose = beta-D-glucose</text>
        <dbReference type="Rhea" id="RHEA:10264"/>
        <dbReference type="ChEBI" id="CHEBI:15903"/>
        <dbReference type="ChEBI" id="CHEBI:17925"/>
        <dbReference type="EC" id="5.1.3.3"/>
    </reaction>
</comment>
<evidence type="ECO:0000256" key="4">
    <source>
        <dbReference type="ARBA" id="ARBA00013185"/>
    </source>
</evidence>
<dbReference type="Proteomes" id="UP000316476">
    <property type="component" value="Unassembled WGS sequence"/>
</dbReference>
<dbReference type="PIRSF" id="PIRSF005096">
    <property type="entry name" value="GALM"/>
    <property type="match status" value="1"/>
</dbReference>
<feature type="active site" description="Proton acceptor" evidence="9">
    <location>
        <position position="357"/>
    </location>
</feature>
<dbReference type="GO" id="GO:0004034">
    <property type="term" value="F:aldose 1-epimerase activity"/>
    <property type="evidence" value="ECO:0007669"/>
    <property type="project" value="UniProtKB-EC"/>
</dbReference>
<reference evidence="12 13" key="1">
    <citation type="submission" date="2019-02" db="EMBL/GenBank/DDBJ databases">
        <title>Deep-cultivation of Planctomycetes and their phenomic and genomic characterization uncovers novel biology.</title>
        <authorList>
            <person name="Wiegand S."/>
            <person name="Jogler M."/>
            <person name="Boedeker C."/>
            <person name="Pinto D."/>
            <person name="Vollmers J."/>
            <person name="Rivas-Marin E."/>
            <person name="Kohn T."/>
            <person name="Peeters S.H."/>
            <person name="Heuer A."/>
            <person name="Rast P."/>
            <person name="Oberbeckmann S."/>
            <person name="Bunk B."/>
            <person name="Jeske O."/>
            <person name="Meyerdierks A."/>
            <person name="Storesund J.E."/>
            <person name="Kallscheuer N."/>
            <person name="Luecker S."/>
            <person name="Lage O.M."/>
            <person name="Pohl T."/>
            <person name="Merkel B.J."/>
            <person name="Hornburger P."/>
            <person name="Mueller R.-W."/>
            <person name="Bruemmer F."/>
            <person name="Labrenz M."/>
            <person name="Spormann A.M."/>
            <person name="Op Den Camp H."/>
            <person name="Overmann J."/>
            <person name="Amann R."/>
            <person name="Jetten M.S.M."/>
            <person name="Mascher T."/>
            <person name="Medema M.H."/>
            <person name="Devos D.P."/>
            <person name="Kaster A.-K."/>
            <person name="Ovreas L."/>
            <person name="Rohde M."/>
            <person name="Galperin M.Y."/>
            <person name="Jogler C."/>
        </authorList>
    </citation>
    <scope>NUCLEOTIDE SEQUENCE [LARGE SCALE GENOMIC DNA]</scope>
    <source>
        <strain evidence="12 13">V7</strain>
    </source>
</reference>
<evidence type="ECO:0000256" key="9">
    <source>
        <dbReference type="PIRSR" id="PIRSR005096-1"/>
    </source>
</evidence>
<feature type="binding site" evidence="11">
    <location>
        <begin position="240"/>
        <end position="242"/>
    </location>
    <ligand>
        <name>beta-D-galactose</name>
        <dbReference type="ChEBI" id="CHEBI:27667"/>
    </ligand>
</feature>
<dbReference type="GO" id="GO:0006006">
    <property type="term" value="P:glucose metabolic process"/>
    <property type="evidence" value="ECO:0007669"/>
    <property type="project" value="TreeGrafter"/>
</dbReference>